<evidence type="ECO:0000259" key="2">
    <source>
        <dbReference type="Pfam" id="PF13837"/>
    </source>
</evidence>
<dbReference type="AlphaFoldDB" id="A0AAU9Y601"/>
<proteinExistence type="predicted"/>
<feature type="domain" description="Myb/SANT-like DNA-binding" evidence="2">
    <location>
        <begin position="99"/>
        <end position="186"/>
    </location>
</feature>
<evidence type="ECO:0000256" key="1">
    <source>
        <dbReference type="SAM" id="MobiDB-lite"/>
    </source>
</evidence>
<feature type="compositionally biased region" description="Basic residues" evidence="1">
    <location>
        <begin position="235"/>
        <end position="244"/>
    </location>
</feature>
<dbReference type="InterPro" id="IPR044822">
    <property type="entry name" value="Myb_DNA-bind_4"/>
</dbReference>
<dbReference type="PANTHER" id="PTHR47595">
    <property type="entry name" value="HEAT SHOCK 70 KDA PROTEIN 14"/>
    <property type="match status" value="1"/>
</dbReference>
<evidence type="ECO:0000313" key="4">
    <source>
        <dbReference type="Proteomes" id="UP001159428"/>
    </source>
</evidence>
<dbReference type="Pfam" id="PF13837">
    <property type="entry name" value="Myb_DNA-bind_4"/>
    <property type="match status" value="1"/>
</dbReference>
<dbReference type="Proteomes" id="UP001159428">
    <property type="component" value="Unassembled WGS sequence"/>
</dbReference>
<evidence type="ECO:0000313" key="3">
    <source>
        <dbReference type="EMBL" id="CAH3169294.1"/>
    </source>
</evidence>
<reference evidence="3 4" key="1">
    <citation type="submission" date="2022-05" db="EMBL/GenBank/DDBJ databases">
        <authorList>
            <consortium name="Genoscope - CEA"/>
            <person name="William W."/>
        </authorList>
    </citation>
    <scope>NUCLEOTIDE SEQUENCE [LARGE SCALE GENOMIC DNA]</scope>
</reference>
<accession>A0AAU9Y601</accession>
<keyword evidence="4" id="KW-1185">Reference proteome</keyword>
<dbReference type="Gene3D" id="1.10.10.60">
    <property type="entry name" value="Homeodomain-like"/>
    <property type="match status" value="1"/>
</dbReference>
<dbReference type="EMBL" id="CALNXJ010000205">
    <property type="protein sequence ID" value="CAH3169294.1"/>
    <property type="molecule type" value="Genomic_DNA"/>
</dbReference>
<sequence length="298" mass="34235">MFDASWHLLFLSTGQYWTHSLSAGEYPEYQWNESHVQPGIQPYLPQFMFPPPQASQFSHETVRSVSPQPGPSFSSLETAAATFSQSREGTEGESRALVRWSRADVLLLISCYVERRERFKDINKKNKSLWEEISEELKKNGVFFNAKACETKLKNLKRSYVACVGHNKVSGNDRKKCNFYDELHEIFSKDDAIAPKTLCSNIDGKRSKDAVKSVKNSSSTLSSTGSDTEEPVVTKAKKKKLPERKKREDLVGLSFKEFTQDRKEEEKEKIKKFENMHNERMALIGRFLNVFEKSLNKE</sequence>
<organism evidence="3 4">
    <name type="scientific">Pocillopora meandrina</name>
    <dbReference type="NCBI Taxonomy" id="46732"/>
    <lineage>
        <taxon>Eukaryota</taxon>
        <taxon>Metazoa</taxon>
        <taxon>Cnidaria</taxon>
        <taxon>Anthozoa</taxon>
        <taxon>Hexacorallia</taxon>
        <taxon>Scleractinia</taxon>
        <taxon>Astrocoeniina</taxon>
        <taxon>Pocilloporidae</taxon>
        <taxon>Pocillopora</taxon>
    </lineage>
</organism>
<gene>
    <name evidence="3" type="ORF">PMEA_00011794</name>
</gene>
<protein>
    <recommendedName>
        <fullName evidence="2">Myb/SANT-like DNA-binding domain-containing protein</fullName>
    </recommendedName>
</protein>
<dbReference type="PANTHER" id="PTHR47595:SF1">
    <property type="entry name" value="MYB_SANT-LIKE DNA-BINDING DOMAIN-CONTAINING PROTEIN"/>
    <property type="match status" value="1"/>
</dbReference>
<feature type="compositionally biased region" description="Low complexity" evidence="1">
    <location>
        <begin position="213"/>
        <end position="226"/>
    </location>
</feature>
<comment type="caution">
    <text evidence="3">The sequence shown here is derived from an EMBL/GenBank/DDBJ whole genome shotgun (WGS) entry which is preliminary data.</text>
</comment>
<name>A0AAU9Y601_9CNID</name>
<feature type="region of interest" description="Disordered" evidence="1">
    <location>
        <begin position="213"/>
        <end position="245"/>
    </location>
</feature>